<name>A0A1I7X432_HETBA</name>
<dbReference type="Proteomes" id="UP000095283">
    <property type="component" value="Unplaced"/>
</dbReference>
<dbReference type="WBParaSite" id="Hba_12284">
    <property type="protein sequence ID" value="Hba_12284"/>
    <property type="gene ID" value="Hba_12284"/>
</dbReference>
<dbReference type="AlphaFoldDB" id="A0A1I7X432"/>
<reference evidence="2" key="1">
    <citation type="submission" date="2016-11" db="UniProtKB">
        <authorList>
            <consortium name="WormBaseParasite"/>
        </authorList>
    </citation>
    <scope>IDENTIFICATION</scope>
</reference>
<evidence type="ECO:0000313" key="1">
    <source>
        <dbReference type="Proteomes" id="UP000095283"/>
    </source>
</evidence>
<dbReference type="SUPFAM" id="SSF141739">
    <property type="entry name" value="MFPT repeat-like"/>
    <property type="match status" value="2"/>
</dbReference>
<evidence type="ECO:0000313" key="2">
    <source>
        <dbReference type="WBParaSite" id="Hba_12284"/>
    </source>
</evidence>
<proteinExistence type="predicted"/>
<dbReference type="InterPro" id="IPR021010">
    <property type="entry name" value="Cytosolic_motility_protein"/>
</dbReference>
<sequence>MSTPALIKCSDGEMRLGYLDMSSEIATVGFNGKTERIEGGATQADNRQLKTETGPMFQYVALWYKHGEPVFGRAFPDVSGKVIST</sequence>
<protein>
    <submittedName>
        <fullName evidence="2">Lipoprotein</fullName>
    </submittedName>
</protein>
<accession>A0A1I7X432</accession>
<keyword evidence="1" id="KW-1185">Reference proteome</keyword>
<dbReference type="Pfam" id="PF12150">
    <property type="entry name" value="MFP2b"/>
    <property type="match status" value="1"/>
</dbReference>
<organism evidence="1 2">
    <name type="scientific">Heterorhabditis bacteriophora</name>
    <name type="common">Entomopathogenic nematode worm</name>
    <dbReference type="NCBI Taxonomy" id="37862"/>
    <lineage>
        <taxon>Eukaryota</taxon>
        <taxon>Metazoa</taxon>
        <taxon>Ecdysozoa</taxon>
        <taxon>Nematoda</taxon>
        <taxon>Chromadorea</taxon>
        <taxon>Rhabditida</taxon>
        <taxon>Rhabditina</taxon>
        <taxon>Rhabditomorpha</taxon>
        <taxon>Strongyloidea</taxon>
        <taxon>Heterorhabditidae</taxon>
        <taxon>Heterorhabditis</taxon>
    </lineage>
</organism>